<feature type="non-terminal residue" evidence="1">
    <location>
        <position position="65"/>
    </location>
</feature>
<evidence type="ECO:0000313" key="2">
    <source>
        <dbReference type="Proteomes" id="UP000708208"/>
    </source>
</evidence>
<dbReference type="AlphaFoldDB" id="A0A8J2JGR5"/>
<evidence type="ECO:0000313" key="1">
    <source>
        <dbReference type="EMBL" id="CAG7688706.1"/>
    </source>
</evidence>
<protein>
    <submittedName>
        <fullName evidence="1">Uncharacterized protein</fullName>
    </submittedName>
</protein>
<reference evidence="1" key="1">
    <citation type="submission" date="2021-06" db="EMBL/GenBank/DDBJ databases">
        <authorList>
            <person name="Hodson N. C."/>
            <person name="Mongue J. A."/>
            <person name="Jaron S. K."/>
        </authorList>
    </citation>
    <scope>NUCLEOTIDE SEQUENCE</scope>
</reference>
<feature type="non-terminal residue" evidence="1">
    <location>
        <position position="1"/>
    </location>
</feature>
<comment type="caution">
    <text evidence="1">The sequence shown here is derived from an EMBL/GenBank/DDBJ whole genome shotgun (WGS) entry which is preliminary data.</text>
</comment>
<gene>
    <name evidence="1" type="ORF">AFUS01_LOCUS3366</name>
</gene>
<name>A0A8J2JGR5_9HEXA</name>
<accession>A0A8J2JGR5</accession>
<dbReference type="OrthoDB" id="10250105at2759"/>
<sequence>SSALLSILLSQSLGIDCTRIKTPEYTCGYLLGDHLKIKEFLAGIPSVIQQSDLTIEFIPRGTKGT</sequence>
<dbReference type="Proteomes" id="UP000708208">
    <property type="component" value="Unassembled WGS sequence"/>
</dbReference>
<proteinExistence type="predicted"/>
<organism evidence="1 2">
    <name type="scientific">Allacma fusca</name>
    <dbReference type="NCBI Taxonomy" id="39272"/>
    <lineage>
        <taxon>Eukaryota</taxon>
        <taxon>Metazoa</taxon>
        <taxon>Ecdysozoa</taxon>
        <taxon>Arthropoda</taxon>
        <taxon>Hexapoda</taxon>
        <taxon>Collembola</taxon>
        <taxon>Symphypleona</taxon>
        <taxon>Sminthuridae</taxon>
        <taxon>Allacma</taxon>
    </lineage>
</organism>
<keyword evidence="2" id="KW-1185">Reference proteome</keyword>
<dbReference type="EMBL" id="CAJVCH010020220">
    <property type="protein sequence ID" value="CAG7688706.1"/>
    <property type="molecule type" value="Genomic_DNA"/>
</dbReference>